<proteinExistence type="predicted"/>
<evidence type="ECO:0000313" key="2">
    <source>
        <dbReference type="EMBL" id="AFM13754.1"/>
    </source>
</evidence>
<dbReference type="Proteomes" id="UP000006048">
    <property type="component" value="Chromosome"/>
</dbReference>
<dbReference type="HOGENOM" id="CLU_2025741_0_0_12"/>
<keyword evidence="3" id="KW-1185">Reference proteome</keyword>
<name>I4B8Z7_TURPD</name>
<feature type="region of interest" description="Disordered" evidence="1">
    <location>
        <begin position="46"/>
        <end position="122"/>
    </location>
</feature>
<feature type="compositionally biased region" description="Low complexity" evidence="1">
    <location>
        <begin position="93"/>
        <end position="103"/>
    </location>
</feature>
<protein>
    <submittedName>
        <fullName evidence="2">Uncharacterized protein</fullName>
    </submittedName>
</protein>
<sequence>MVSKTFKTLVVEICASLLIAAALAGFNLVASETPMPEFRNDADANPVLLAHGRGGGNRGGRHHRGGIGHRPRPQGQRHHHGNGARTGNNAPTPQGQPAIAPDAAPQPVPAAPVTGNEPPAVR</sequence>
<evidence type="ECO:0000256" key="1">
    <source>
        <dbReference type="SAM" id="MobiDB-lite"/>
    </source>
</evidence>
<feature type="compositionally biased region" description="Basic residues" evidence="1">
    <location>
        <begin position="59"/>
        <end position="82"/>
    </location>
</feature>
<gene>
    <name evidence="2" type="ordered locus">Turpa_3115</name>
</gene>
<accession>I4B8Z7</accession>
<dbReference type="RefSeq" id="WP_014804254.1">
    <property type="nucleotide sequence ID" value="NC_018020.1"/>
</dbReference>
<evidence type="ECO:0000313" key="3">
    <source>
        <dbReference type="Proteomes" id="UP000006048"/>
    </source>
</evidence>
<organism evidence="2 3">
    <name type="scientific">Turneriella parva (strain ATCC BAA-1111 / DSM 21527 / NCTC 11395 / H)</name>
    <name type="common">Leptospira parva</name>
    <dbReference type="NCBI Taxonomy" id="869212"/>
    <lineage>
        <taxon>Bacteria</taxon>
        <taxon>Pseudomonadati</taxon>
        <taxon>Spirochaetota</taxon>
        <taxon>Spirochaetia</taxon>
        <taxon>Leptospirales</taxon>
        <taxon>Leptospiraceae</taxon>
        <taxon>Turneriella</taxon>
    </lineage>
</organism>
<dbReference type="AlphaFoldDB" id="I4B8Z7"/>
<reference evidence="2 3" key="1">
    <citation type="submission" date="2012-06" db="EMBL/GenBank/DDBJ databases">
        <title>The complete chromosome of genome of Turneriella parva DSM 21527.</title>
        <authorList>
            <consortium name="US DOE Joint Genome Institute (JGI-PGF)"/>
            <person name="Lucas S."/>
            <person name="Han J."/>
            <person name="Lapidus A."/>
            <person name="Bruce D."/>
            <person name="Goodwin L."/>
            <person name="Pitluck S."/>
            <person name="Peters L."/>
            <person name="Kyrpides N."/>
            <person name="Mavromatis K."/>
            <person name="Ivanova N."/>
            <person name="Mikhailova N."/>
            <person name="Chertkov O."/>
            <person name="Detter J.C."/>
            <person name="Tapia R."/>
            <person name="Han C."/>
            <person name="Land M."/>
            <person name="Hauser L."/>
            <person name="Markowitz V."/>
            <person name="Cheng J.-F."/>
            <person name="Hugenholtz P."/>
            <person name="Woyke T."/>
            <person name="Wu D."/>
            <person name="Gronow S."/>
            <person name="Wellnitz S."/>
            <person name="Brambilla E."/>
            <person name="Klenk H.-P."/>
            <person name="Eisen J.A."/>
        </authorList>
    </citation>
    <scope>NUCLEOTIDE SEQUENCE [LARGE SCALE GENOMIC DNA]</scope>
    <source>
        <strain evidence="3">ATCC BAA-1111 / DSM 21527 / NCTC 11395 / H</strain>
    </source>
</reference>
<dbReference type="EMBL" id="CP002959">
    <property type="protein sequence ID" value="AFM13754.1"/>
    <property type="molecule type" value="Genomic_DNA"/>
</dbReference>
<dbReference type="KEGG" id="tpx:Turpa_3115"/>